<accession>W6UJ73</accession>
<dbReference type="EMBL" id="APAU02000022">
    <property type="protein sequence ID" value="EUB61201.1"/>
    <property type="molecule type" value="Genomic_DNA"/>
</dbReference>
<gene>
    <name evidence="1" type="ORF">EGR_03876</name>
</gene>
<dbReference type="CTD" id="36339591"/>
<sequence length="342" mass="39375">MPTESLRVCGGKRIKYALVHEKMNGSHSYIYCEKRGSSSKNLTSLFHCLPTQLESGVKATTIAWRPLCPEEIQRRGLNCPLNQNEELSKQSEYYDVFSRDEWTNNWIYFSLLKTKNELISAFESYLISLSSFSSLIFLFLYVPSVSDKVNVDSFYILTIRNQFAAELLTFKRKGGSGGSLKADIKNGGKCNKVEKNLQIFSTSLKLIPCHRRRLELPTLLRLAQPQFLVNLAINLCCQQTGYFSRLKLISHLIHDFSKFWKKTKYAENRDELKHRENSLIKGTKECFFNSILHAIPFIKYLAIFFPFSETTPKMLKPFVKFFHSPFNVIPSAIDDDVLGAEE</sequence>
<evidence type="ECO:0000313" key="1">
    <source>
        <dbReference type="EMBL" id="EUB61201.1"/>
    </source>
</evidence>
<dbReference type="GeneID" id="36339591"/>
<dbReference type="Proteomes" id="UP000019149">
    <property type="component" value="Unassembled WGS sequence"/>
</dbReference>
<reference evidence="1 2" key="1">
    <citation type="journal article" date="2013" name="Nat. Genet.">
        <title>The genome of the hydatid tapeworm Echinococcus granulosus.</title>
        <authorList>
            <person name="Zheng H."/>
            <person name="Zhang W."/>
            <person name="Zhang L."/>
            <person name="Zhang Z."/>
            <person name="Li J."/>
            <person name="Lu G."/>
            <person name="Zhu Y."/>
            <person name="Wang Y."/>
            <person name="Huang Y."/>
            <person name="Liu J."/>
            <person name="Kang H."/>
            <person name="Chen J."/>
            <person name="Wang L."/>
            <person name="Chen A."/>
            <person name="Yu S."/>
            <person name="Gao Z."/>
            <person name="Jin L."/>
            <person name="Gu W."/>
            <person name="Wang Z."/>
            <person name="Zhao L."/>
            <person name="Shi B."/>
            <person name="Wen H."/>
            <person name="Lin R."/>
            <person name="Jones M.K."/>
            <person name="Brejova B."/>
            <person name="Vinar T."/>
            <person name="Zhao G."/>
            <person name="McManus D.P."/>
            <person name="Chen Z."/>
            <person name="Zhou Y."/>
            <person name="Wang S."/>
        </authorList>
    </citation>
    <scope>NUCLEOTIDE SEQUENCE [LARGE SCALE GENOMIC DNA]</scope>
</reference>
<name>W6UJ73_ECHGR</name>
<protein>
    <submittedName>
        <fullName evidence="1">Uncharacterized protein</fullName>
    </submittedName>
</protein>
<dbReference type="AlphaFoldDB" id="W6UJ73"/>
<comment type="caution">
    <text evidence="1">The sequence shown here is derived from an EMBL/GenBank/DDBJ whole genome shotgun (WGS) entry which is preliminary data.</text>
</comment>
<organism evidence="1 2">
    <name type="scientific">Echinococcus granulosus</name>
    <name type="common">Hydatid tapeworm</name>
    <dbReference type="NCBI Taxonomy" id="6210"/>
    <lineage>
        <taxon>Eukaryota</taxon>
        <taxon>Metazoa</taxon>
        <taxon>Spiralia</taxon>
        <taxon>Lophotrochozoa</taxon>
        <taxon>Platyhelminthes</taxon>
        <taxon>Cestoda</taxon>
        <taxon>Eucestoda</taxon>
        <taxon>Cyclophyllidea</taxon>
        <taxon>Taeniidae</taxon>
        <taxon>Echinococcus</taxon>
        <taxon>Echinococcus granulosus group</taxon>
    </lineage>
</organism>
<dbReference type="KEGG" id="egl:EGR_03876"/>
<proteinExistence type="predicted"/>
<keyword evidence="2" id="KW-1185">Reference proteome</keyword>
<dbReference type="RefSeq" id="XP_024352397.1">
    <property type="nucleotide sequence ID" value="XM_024493125.1"/>
</dbReference>
<evidence type="ECO:0000313" key="2">
    <source>
        <dbReference type="Proteomes" id="UP000019149"/>
    </source>
</evidence>